<dbReference type="GO" id="GO:0005524">
    <property type="term" value="F:ATP binding"/>
    <property type="evidence" value="ECO:0007669"/>
    <property type="project" value="UniProtKB-KW"/>
</dbReference>
<keyword evidence="2 6" id="KW-0808">Transferase</keyword>
<reference evidence="8 9" key="1">
    <citation type="submission" date="2015-06" db="EMBL/GenBank/DDBJ databases">
        <authorList>
            <person name="Zeng Y."/>
            <person name="Huang Y."/>
        </authorList>
    </citation>
    <scope>NUCLEOTIDE SEQUENCE [LARGE SCALE GENOMIC DNA]</scope>
    <source>
        <strain evidence="8 9">PQ-2</strain>
    </source>
</reference>
<evidence type="ECO:0000256" key="4">
    <source>
        <dbReference type="ARBA" id="ARBA00022777"/>
    </source>
</evidence>
<dbReference type="InterPro" id="IPR029056">
    <property type="entry name" value="Ribokinase-like"/>
</dbReference>
<accession>A0A0G3XHE2</accession>
<dbReference type="GO" id="GO:0003872">
    <property type="term" value="F:6-phosphofructokinase activity"/>
    <property type="evidence" value="ECO:0007669"/>
    <property type="project" value="TreeGrafter"/>
</dbReference>
<keyword evidence="9" id="KW-1185">Reference proteome</keyword>
<dbReference type="InterPro" id="IPR002173">
    <property type="entry name" value="Carboh/pur_kinase_PfkB_CS"/>
</dbReference>
<dbReference type="Proteomes" id="UP000035287">
    <property type="component" value="Chromosome"/>
</dbReference>
<evidence type="ECO:0000256" key="5">
    <source>
        <dbReference type="ARBA" id="ARBA00022840"/>
    </source>
</evidence>
<dbReference type="RefSeq" id="WP_047820498.1">
    <property type="nucleotide sequence ID" value="NZ_CP011770.1"/>
</dbReference>
<dbReference type="Gene3D" id="3.40.1190.20">
    <property type="match status" value="1"/>
</dbReference>
<evidence type="ECO:0000313" key="8">
    <source>
        <dbReference type="EMBL" id="AKM09813.1"/>
    </source>
</evidence>
<evidence type="ECO:0000256" key="3">
    <source>
        <dbReference type="ARBA" id="ARBA00022741"/>
    </source>
</evidence>
<organism evidence="8 9">
    <name type="scientific">Croceicoccus naphthovorans</name>
    <dbReference type="NCBI Taxonomy" id="1348774"/>
    <lineage>
        <taxon>Bacteria</taxon>
        <taxon>Pseudomonadati</taxon>
        <taxon>Pseudomonadota</taxon>
        <taxon>Alphaproteobacteria</taxon>
        <taxon>Sphingomonadales</taxon>
        <taxon>Erythrobacteraceae</taxon>
        <taxon>Croceicoccus</taxon>
    </lineage>
</organism>
<keyword evidence="4 8" id="KW-0418">Kinase</keyword>
<evidence type="ECO:0000256" key="6">
    <source>
        <dbReference type="PIRNR" id="PIRNR000535"/>
    </source>
</evidence>
<dbReference type="STRING" id="1348774.AB433_07175"/>
<dbReference type="GO" id="GO:0005829">
    <property type="term" value="C:cytosol"/>
    <property type="evidence" value="ECO:0007669"/>
    <property type="project" value="TreeGrafter"/>
</dbReference>
<sequence>MRRVTLNPAIDGACEADVVRPTHKIRTGNERYDPGGGGINVARVLHRLGAPVTAAYCAGGASGGLLDDLIDRIGVPRHCIPVSGQTRMSLAVFERSSGQEFRFVPQGPELSPPGWQSVLDFAATAECEWLVASGSLPRGVPDDFYARLADTCAGRGVRMVLDTSGPALAAAIETGGLALIKPSLGEFEALTGRKFGGPADIGDAAHGLVRSGKARIVAVTLGHRGAVLADESGSLCRAGLDVPVQSATGAGDSFVAGMVHGLASGMSTADAFRRGMAAGTAAVLTPGTDLCLPADIDRMWDAIGADDSCG</sequence>
<feature type="domain" description="Carbohydrate kinase PfkB" evidence="7">
    <location>
        <begin position="8"/>
        <end position="294"/>
    </location>
</feature>
<gene>
    <name evidence="8" type="ORF">AB433_07175</name>
</gene>
<dbReference type="InterPro" id="IPR017583">
    <property type="entry name" value="Tagatose/fructose_Pkinase"/>
</dbReference>
<name>A0A0G3XHE2_9SPHN</name>
<dbReference type="PROSITE" id="PS00583">
    <property type="entry name" value="PFKB_KINASES_1"/>
    <property type="match status" value="1"/>
</dbReference>
<dbReference type="PANTHER" id="PTHR46566:SF2">
    <property type="entry name" value="ATP-DEPENDENT 6-PHOSPHOFRUCTOKINASE ISOZYME 2"/>
    <property type="match status" value="1"/>
</dbReference>
<keyword evidence="5" id="KW-0067">ATP-binding</keyword>
<keyword evidence="3" id="KW-0547">Nucleotide-binding</keyword>
<dbReference type="OrthoDB" id="9801219at2"/>
<dbReference type="CDD" id="cd01164">
    <property type="entry name" value="FruK_PfkB_like"/>
    <property type="match status" value="1"/>
</dbReference>
<dbReference type="PATRIC" id="fig|1348774.3.peg.1499"/>
<comment type="similarity">
    <text evidence="1 6">Belongs to the carbohydrate kinase PfkB family.</text>
</comment>
<dbReference type="SUPFAM" id="SSF53613">
    <property type="entry name" value="Ribokinase-like"/>
    <property type="match status" value="1"/>
</dbReference>
<dbReference type="EMBL" id="CP011770">
    <property type="protein sequence ID" value="AKM09813.1"/>
    <property type="molecule type" value="Genomic_DNA"/>
</dbReference>
<evidence type="ECO:0000259" key="7">
    <source>
        <dbReference type="Pfam" id="PF00294"/>
    </source>
</evidence>
<protein>
    <recommendedName>
        <fullName evidence="6">Phosphofructokinase</fullName>
    </recommendedName>
</protein>
<evidence type="ECO:0000313" key="9">
    <source>
        <dbReference type="Proteomes" id="UP000035287"/>
    </source>
</evidence>
<dbReference type="AlphaFoldDB" id="A0A0G3XHE2"/>
<dbReference type="Pfam" id="PF00294">
    <property type="entry name" value="PfkB"/>
    <property type="match status" value="1"/>
</dbReference>
<dbReference type="KEGG" id="cna:AB433_07175"/>
<dbReference type="NCBIfam" id="TIGR03168">
    <property type="entry name" value="1-PFK"/>
    <property type="match status" value="1"/>
</dbReference>
<evidence type="ECO:0000256" key="1">
    <source>
        <dbReference type="ARBA" id="ARBA00010688"/>
    </source>
</evidence>
<dbReference type="InterPro" id="IPR011611">
    <property type="entry name" value="PfkB_dom"/>
</dbReference>
<dbReference type="PIRSF" id="PIRSF000535">
    <property type="entry name" value="1PFK/6PFK/LacC"/>
    <property type="match status" value="1"/>
</dbReference>
<proteinExistence type="inferred from homology"/>
<dbReference type="PANTHER" id="PTHR46566">
    <property type="entry name" value="1-PHOSPHOFRUCTOKINASE-RELATED"/>
    <property type="match status" value="1"/>
</dbReference>
<evidence type="ECO:0000256" key="2">
    <source>
        <dbReference type="ARBA" id="ARBA00022679"/>
    </source>
</evidence>